<dbReference type="PANTHER" id="PTHR32347:SF23">
    <property type="entry name" value="BLL5650 PROTEIN"/>
    <property type="match status" value="1"/>
</dbReference>
<protein>
    <submittedName>
        <fullName evidence="5">HlyD family secretion protein</fullName>
    </submittedName>
</protein>
<evidence type="ECO:0000256" key="2">
    <source>
        <dbReference type="ARBA" id="ARBA00023054"/>
    </source>
</evidence>
<dbReference type="STRING" id="797419.SAMN05216556_10191"/>
<evidence type="ECO:0000256" key="1">
    <source>
        <dbReference type="ARBA" id="ARBA00004196"/>
    </source>
</evidence>
<sequence length="293" mass="32361">MKKQYILIATFLLGTLLSCSNGEKADGYGNFEATEIIVSSEANGKLEFLNLEEGQIIEKGAVIALVDTLQLYLNKQQMLASKETVASKSGGVWSQVSVLNEQLQTAKLEQQRIQKMFADKAATQRQLDVANSQADVLKKQIQNVEKQNAPIVNEVKAIEAKVAQINDQIAKSKITNPITGTVLTKFAEPGEIVSFGKPLYKIANMDEMTLRVYLSETQLANIKIGQQITVKIDSGDEMKDYEGSISWISASAEFTPKIIQTKEERVNLVYAVKVNVKNDGSLKIGMPAEMWIQ</sequence>
<feature type="coiled-coil region" evidence="3">
    <location>
        <begin position="120"/>
        <end position="147"/>
    </location>
</feature>
<evidence type="ECO:0000313" key="5">
    <source>
        <dbReference type="EMBL" id="SHI82528.1"/>
    </source>
</evidence>
<dbReference type="RefSeq" id="WP_073216140.1">
    <property type="nucleotide sequence ID" value="NZ_FNNS01000001.1"/>
</dbReference>
<dbReference type="InterPro" id="IPR058636">
    <property type="entry name" value="Beta-barrel_YknX"/>
</dbReference>
<keyword evidence="6" id="KW-1185">Reference proteome</keyword>
<dbReference type="Gene3D" id="2.40.30.170">
    <property type="match status" value="1"/>
</dbReference>
<evidence type="ECO:0000256" key="3">
    <source>
        <dbReference type="SAM" id="Coils"/>
    </source>
</evidence>
<feature type="domain" description="YknX-like beta-barrel" evidence="4">
    <location>
        <begin position="213"/>
        <end position="290"/>
    </location>
</feature>
<evidence type="ECO:0000259" key="4">
    <source>
        <dbReference type="Pfam" id="PF25990"/>
    </source>
</evidence>
<dbReference type="AlphaFoldDB" id="A0A1M6EB59"/>
<evidence type="ECO:0000313" key="6">
    <source>
        <dbReference type="Proteomes" id="UP000184172"/>
    </source>
</evidence>
<reference evidence="6" key="1">
    <citation type="submission" date="2016-11" db="EMBL/GenBank/DDBJ databases">
        <authorList>
            <person name="Varghese N."/>
            <person name="Submissions S."/>
        </authorList>
    </citation>
    <scope>NUCLEOTIDE SEQUENCE [LARGE SCALE GENOMIC DNA]</scope>
    <source>
        <strain evidence="6">DSM 26349</strain>
    </source>
</reference>
<dbReference type="Gene3D" id="2.40.50.100">
    <property type="match status" value="1"/>
</dbReference>
<dbReference type="EMBL" id="FQYV01000006">
    <property type="protein sequence ID" value="SHI82528.1"/>
    <property type="molecule type" value="Genomic_DNA"/>
</dbReference>
<organism evidence="5 6">
    <name type="scientific">Aequorivita viscosa</name>
    <dbReference type="NCBI Taxonomy" id="797419"/>
    <lineage>
        <taxon>Bacteria</taxon>
        <taxon>Pseudomonadati</taxon>
        <taxon>Bacteroidota</taxon>
        <taxon>Flavobacteriia</taxon>
        <taxon>Flavobacteriales</taxon>
        <taxon>Flavobacteriaceae</taxon>
        <taxon>Aequorivita</taxon>
    </lineage>
</organism>
<dbReference type="OrthoDB" id="9778236at2"/>
<dbReference type="SUPFAM" id="SSF111369">
    <property type="entry name" value="HlyD-like secretion proteins"/>
    <property type="match status" value="1"/>
</dbReference>
<dbReference type="Pfam" id="PF25990">
    <property type="entry name" value="Beta-barrel_YknX"/>
    <property type="match status" value="1"/>
</dbReference>
<dbReference type="PANTHER" id="PTHR32347">
    <property type="entry name" value="EFFLUX SYSTEM COMPONENT YKNX-RELATED"/>
    <property type="match status" value="1"/>
</dbReference>
<keyword evidence="2 3" id="KW-0175">Coiled coil</keyword>
<dbReference type="PROSITE" id="PS51257">
    <property type="entry name" value="PROKAR_LIPOPROTEIN"/>
    <property type="match status" value="1"/>
</dbReference>
<gene>
    <name evidence="5" type="ORF">SAMN04487908_10620</name>
</gene>
<name>A0A1M6EB59_9FLAO</name>
<proteinExistence type="predicted"/>
<dbReference type="Proteomes" id="UP000184172">
    <property type="component" value="Unassembled WGS sequence"/>
</dbReference>
<accession>A0A1M6EB59</accession>
<dbReference type="GO" id="GO:0030313">
    <property type="term" value="C:cell envelope"/>
    <property type="evidence" value="ECO:0007669"/>
    <property type="project" value="UniProtKB-SubCell"/>
</dbReference>
<comment type="subcellular location">
    <subcellularLocation>
        <location evidence="1">Cell envelope</location>
    </subcellularLocation>
</comment>
<dbReference type="InterPro" id="IPR050465">
    <property type="entry name" value="UPF0194_transport"/>
</dbReference>